<accession>A0A6G1JLW2</accession>
<gene>
    <name evidence="2" type="ORF">K458DRAFT_975</name>
</gene>
<proteinExistence type="predicted"/>
<keyword evidence="3" id="KW-1185">Reference proteome</keyword>
<dbReference type="EMBL" id="MU005569">
    <property type="protein sequence ID" value="KAF2691476.1"/>
    <property type="molecule type" value="Genomic_DNA"/>
</dbReference>
<feature type="region of interest" description="Disordered" evidence="1">
    <location>
        <begin position="99"/>
        <end position="138"/>
    </location>
</feature>
<evidence type="ECO:0000313" key="2">
    <source>
        <dbReference type="EMBL" id="KAF2691476.1"/>
    </source>
</evidence>
<dbReference type="Proteomes" id="UP000799291">
    <property type="component" value="Unassembled WGS sequence"/>
</dbReference>
<evidence type="ECO:0000256" key="1">
    <source>
        <dbReference type="SAM" id="MobiDB-lite"/>
    </source>
</evidence>
<sequence>MSDRLLKMLAVLNPQTNPSRANSFFNGLDILVGDLRNRFPNDYVVFGLVRALERLELFYQLNFVKASTNLNQWSLVSGEAEDGTDGAIAKDESHIADCSPSGLNSATASHPGQHSKDGQFTSGDQNSNEGPRLSGKRRIQLQKKGRRLACPIRRHQEVHGQDITCGFDGAANMWGVTQHLRTLKHSHPFIALCRHCWIYVTDQEEYHNVHKNSLCALDSQPRGLRVPELWQKLYRSIYPGSNRIPSGPMNGIGRKS</sequence>
<organism evidence="2 3">
    <name type="scientific">Lentithecium fluviatile CBS 122367</name>
    <dbReference type="NCBI Taxonomy" id="1168545"/>
    <lineage>
        <taxon>Eukaryota</taxon>
        <taxon>Fungi</taxon>
        <taxon>Dikarya</taxon>
        <taxon>Ascomycota</taxon>
        <taxon>Pezizomycotina</taxon>
        <taxon>Dothideomycetes</taxon>
        <taxon>Pleosporomycetidae</taxon>
        <taxon>Pleosporales</taxon>
        <taxon>Massarineae</taxon>
        <taxon>Lentitheciaceae</taxon>
        <taxon>Lentithecium</taxon>
    </lineage>
</organism>
<dbReference type="AlphaFoldDB" id="A0A6G1JLW2"/>
<feature type="compositionally biased region" description="Polar residues" evidence="1">
    <location>
        <begin position="101"/>
        <end position="129"/>
    </location>
</feature>
<protein>
    <submittedName>
        <fullName evidence="2">Uncharacterized protein</fullName>
    </submittedName>
</protein>
<reference evidence="2" key="1">
    <citation type="journal article" date="2020" name="Stud. Mycol.">
        <title>101 Dothideomycetes genomes: a test case for predicting lifestyles and emergence of pathogens.</title>
        <authorList>
            <person name="Haridas S."/>
            <person name="Albert R."/>
            <person name="Binder M."/>
            <person name="Bloem J."/>
            <person name="Labutti K."/>
            <person name="Salamov A."/>
            <person name="Andreopoulos B."/>
            <person name="Baker S."/>
            <person name="Barry K."/>
            <person name="Bills G."/>
            <person name="Bluhm B."/>
            <person name="Cannon C."/>
            <person name="Castanera R."/>
            <person name="Culley D."/>
            <person name="Daum C."/>
            <person name="Ezra D."/>
            <person name="Gonzalez J."/>
            <person name="Henrissat B."/>
            <person name="Kuo A."/>
            <person name="Liang C."/>
            <person name="Lipzen A."/>
            <person name="Lutzoni F."/>
            <person name="Magnuson J."/>
            <person name="Mondo S."/>
            <person name="Nolan M."/>
            <person name="Ohm R."/>
            <person name="Pangilinan J."/>
            <person name="Park H.-J."/>
            <person name="Ramirez L."/>
            <person name="Alfaro M."/>
            <person name="Sun H."/>
            <person name="Tritt A."/>
            <person name="Yoshinaga Y."/>
            <person name="Zwiers L.-H."/>
            <person name="Turgeon B."/>
            <person name="Goodwin S."/>
            <person name="Spatafora J."/>
            <person name="Crous P."/>
            <person name="Grigoriev I."/>
        </authorList>
    </citation>
    <scope>NUCLEOTIDE SEQUENCE</scope>
    <source>
        <strain evidence="2">CBS 122367</strain>
    </source>
</reference>
<dbReference type="OrthoDB" id="3800705at2759"/>
<evidence type="ECO:0000313" key="3">
    <source>
        <dbReference type="Proteomes" id="UP000799291"/>
    </source>
</evidence>
<name>A0A6G1JLW2_9PLEO</name>